<sequence>MHLISRSIQQSVVIDDDIHVTILEIKEDRVILEIHSPSAQVPYRIETLYIQSNEVTRIDSESTNATEETPELVGARS</sequence>
<dbReference type="SUPFAM" id="SSF117130">
    <property type="entry name" value="CsrA-like"/>
    <property type="match status" value="1"/>
</dbReference>
<accession>A0A518CS07</accession>
<protein>
    <submittedName>
        <fullName evidence="1">Carbon storage regulator</fullName>
    </submittedName>
</protein>
<dbReference type="EMBL" id="CP036281">
    <property type="protein sequence ID" value="QDU81998.1"/>
    <property type="molecule type" value="Genomic_DNA"/>
</dbReference>
<dbReference type="RefSeq" id="WP_144997812.1">
    <property type="nucleotide sequence ID" value="NZ_CP036281.1"/>
</dbReference>
<gene>
    <name evidence="1" type="ORF">Pla110_37500</name>
</gene>
<dbReference type="InterPro" id="IPR003751">
    <property type="entry name" value="CsrA"/>
</dbReference>
<dbReference type="Proteomes" id="UP000317178">
    <property type="component" value="Chromosome"/>
</dbReference>
<dbReference type="KEGG" id="plon:Pla110_37500"/>
<dbReference type="GO" id="GO:0006109">
    <property type="term" value="P:regulation of carbohydrate metabolic process"/>
    <property type="evidence" value="ECO:0007669"/>
    <property type="project" value="InterPro"/>
</dbReference>
<organism evidence="1 2">
    <name type="scientific">Polystyrenella longa</name>
    <dbReference type="NCBI Taxonomy" id="2528007"/>
    <lineage>
        <taxon>Bacteria</taxon>
        <taxon>Pseudomonadati</taxon>
        <taxon>Planctomycetota</taxon>
        <taxon>Planctomycetia</taxon>
        <taxon>Planctomycetales</taxon>
        <taxon>Planctomycetaceae</taxon>
        <taxon>Polystyrenella</taxon>
    </lineage>
</organism>
<dbReference type="AlphaFoldDB" id="A0A518CS07"/>
<dbReference type="GO" id="GO:0006402">
    <property type="term" value="P:mRNA catabolic process"/>
    <property type="evidence" value="ECO:0007669"/>
    <property type="project" value="InterPro"/>
</dbReference>
<evidence type="ECO:0000313" key="1">
    <source>
        <dbReference type="EMBL" id="QDU81998.1"/>
    </source>
</evidence>
<name>A0A518CS07_9PLAN</name>
<dbReference type="GO" id="GO:0003723">
    <property type="term" value="F:RNA binding"/>
    <property type="evidence" value="ECO:0007669"/>
    <property type="project" value="InterPro"/>
</dbReference>
<proteinExistence type="predicted"/>
<dbReference type="InterPro" id="IPR036107">
    <property type="entry name" value="CsrA_sf"/>
</dbReference>
<reference evidence="1 2" key="1">
    <citation type="submission" date="2019-02" db="EMBL/GenBank/DDBJ databases">
        <title>Deep-cultivation of Planctomycetes and their phenomic and genomic characterization uncovers novel biology.</title>
        <authorList>
            <person name="Wiegand S."/>
            <person name="Jogler M."/>
            <person name="Boedeker C."/>
            <person name="Pinto D."/>
            <person name="Vollmers J."/>
            <person name="Rivas-Marin E."/>
            <person name="Kohn T."/>
            <person name="Peeters S.H."/>
            <person name="Heuer A."/>
            <person name="Rast P."/>
            <person name="Oberbeckmann S."/>
            <person name="Bunk B."/>
            <person name="Jeske O."/>
            <person name="Meyerdierks A."/>
            <person name="Storesund J.E."/>
            <person name="Kallscheuer N."/>
            <person name="Luecker S."/>
            <person name="Lage O.M."/>
            <person name="Pohl T."/>
            <person name="Merkel B.J."/>
            <person name="Hornburger P."/>
            <person name="Mueller R.-W."/>
            <person name="Bruemmer F."/>
            <person name="Labrenz M."/>
            <person name="Spormann A.M."/>
            <person name="Op den Camp H."/>
            <person name="Overmann J."/>
            <person name="Amann R."/>
            <person name="Jetten M.S.M."/>
            <person name="Mascher T."/>
            <person name="Medema M.H."/>
            <person name="Devos D.P."/>
            <person name="Kaster A.-K."/>
            <person name="Ovreas L."/>
            <person name="Rohde M."/>
            <person name="Galperin M.Y."/>
            <person name="Jogler C."/>
        </authorList>
    </citation>
    <scope>NUCLEOTIDE SEQUENCE [LARGE SCALE GENOMIC DNA]</scope>
    <source>
        <strain evidence="1 2">Pla110</strain>
    </source>
</reference>
<dbReference type="Gene3D" id="2.60.40.4380">
    <property type="entry name" value="Translational regulator CsrA"/>
    <property type="match status" value="1"/>
</dbReference>
<keyword evidence="2" id="KW-1185">Reference proteome</keyword>
<evidence type="ECO:0000313" key="2">
    <source>
        <dbReference type="Proteomes" id="UP000317178"/>
    </source>
</evidence>
<dbReference type="Pfam" id="PF02599">
    <property type="entry name" value="CsrA"/>
    <property type="match status" value="1"/>
</dbReference>